<name>A0A382FWB5_9ZZZZ</name>
<reference evidence="1" key="1">
    <citation type="submission" date="2018-05" db="EMBL/GenBank/DDBJ databases">
        <authorList>
            <person name="Lanie J.A."/>
            <person name="Ng W.-L."/>
            <person name="Kazmierczak K.M."/>
            <person name="Andrzejewski T.M."/>
            <person name="Davidsen T.M."/>
            <person name="Wayne K.J."/>
            <person name="Tettelin H."/>
            <person name="Glass J.I."/>
            <person name="Rusch D."/>
            <person name="Podicherti R."/>
            <person name="Tsui H.-C.T."/>
            <person name="Winkler M.E."/>
        </authorList>
    </citation>
    <scope>NUCLEOTIDE SEQUENCE</scope>
</reference>
<evidence type="ECO:0000313" key="1">
    <source>
        <dbReference type="EMBL" id="SVB66929.1"/>
    </source>
</evidence>
<dbReference type="InterPro" id="IPR046584">
    <property type="entry name" value="DUF6642"/>
</dbReference>
<gene>
    <name evidence="1" type="ORF">METZ01_LOCUS219783</name>
</gene>
<dbReference type="AlphaFoldDB" id="A0A382FWB5"/>
<sequence>MTSVPGVFCFEGDWENRLDDPKSVVPLLEAAQRIIGMPFIHRTIGTTEELDYYIGKWLQKQHARYTIGQFAFHGNEEGIGIGRTDVDLDHLVKTIKNTEDRAAGRIIYFDSCSVLADSPTAEEFLYDTRAEAVIGYSEDIDWMEGSAFYLLLLYAFSDETSPADARDWLMEEYPNLSERLGLRFLLPTPV</sequence>
<protein>
    <recommendedName>
        <fullName evidence="2">CHAT domain-containing protein</fullName>
    </recommendedName>
</protein>
<dbReference type="EMBL" id="UINC01052055">
    <property type="protein sequence ID" value="SVB66929.1"/>
    <property type="molecule type" value="Genomic_DNA"/>
</dbReference>
<proteinExistence type="predicted"/>
<accession>A0A382FWB5</accession>
<organism evidence="1">
    <name type="scientific">marine metagenome</name>
    <dbReference type="NCBI Taxonomy" id="408172"/>
    <lineage>
        <taxon>unclassified sequences</taxon>
        <taxon>metagenomes</taxon>
        <taxon>ecological metagenomes</taxon>
    </lineage>
</organism>
<dbReference type="Pfam" id="PF20347">
    <property type="entry name" value="DUF6642"/>
    <property type="match status" value="1"/>
</dbReference>
<evidence type="ECO:0008006" key="2">
    <source>
        <dbReference type="Google" id="ProtNLM"/>
    </source>
</evidence>